<evidence type="ECO:0000256" key="2">
    <source>
        <dbReference type="ARBA" id="ARBA00023315"/>
    </source>
</evidence>
<dbReference type="OrthoDB" id="9799096at2"/>
<dbReference type="PANTHER" id="PTHR43072">
    <property type="entry name" value="N-ACETYLTRANSFERASE"/>
    <property type="match status" value="1"/>
</dbReference>
<keyword evidence="5" id="KW-1185">Reference proteome</keyword>
<dbReference type="InterPro" id="IPR016181">
    <property type="entry name" value="Acyl_CoA_acyltransferase"/>
</dbReference>
<keyword evidence="1 4" id="KW-0808">Transferase</keyword>
<evidence type="ECO:0000256" key="1">
    <source>
        <dbReference type="ARBA" id="ARBA00022679"/>
    </source>
</evidence>
<sequence>MEIIELLPLHWEEVRIIYLQGIATKQATFQTDAPAWEEWDKGHLAGLRYVAIIDGNVAGWAALTPVSGRCVYAGVTEVSVYIHEGYRGKGIGGALLQKLVTESEASNIWTLQSGIFPENTGSIALHEKLGFREIGYREKIGKMDGVWRDTVLMERRSKIIGQE</sequence>
<dbReference type="Proteomes" id="UP000031246">
    <property type="component" value="Unassembled WGS sequence"/>
</dbReference>
<dbReference type="InterPro" id="IPR000182">
    <property type="entry name" value="GNAT_dom"/>
</dbReference>
<dbReference type="SUPFAM" id="SSF55729">
    <property type="entry name" value="Acyl-CoA N-acyltransferases (Nat)"/>
    <property type="match status" value="1"/>
</dbReference>
<evidence type="ECO:0000313" key="5">
    <source>
        <dbReference type="Proteomes" id="UP000031246"/>
    </source>
</evidence>
<dbReference type="GO" id="GO:0016747">
    <property type="term" value="F:acyltransferase activity, transferring groups other than amino-acyl groups"/>
    <property type="evidence" value="ECO:0007669"/>
    <property type="project" value="InterPro"/>
</dbReference>
<comment type="caution">
    <text evidence="4">The sequence shown here is derived from an EMBL/GenBank/DDBJ whole genome shotgun (WGS) entry which is preliminary data.</text>
</comment>
<dbReference type="Gene3D" id="3.40.630.30">
    <property type="match status" value="1"/>
</dbReference>
<dbReference type="EMBL" id="JSYN01000008">
    <property type="protein sequence ID" value="KIA94726.1"/>
    <property type="molecule type" value="Genomic_DNA"/>
</dbReference>
<gene>
    <name evidence="4" type="ORF">OC25_08655</name>
</gene>
<evidence type="ECO:0000259" key="3">
    <source>
        <dbReference type="PROSITE" id="PS51186"/>
    </source>
</evidence>
<evidence type="ECO:0000313" key="4">
    <source>
        <dbReference type="EMBL" id="KIA94726.1"/>
    </source>
</evidence>
<name>A0A0C1DB75_9SPHI</name>
<dbReference type="AlphaFoldDB" id="A0A0C1DB75"/>
<dbReference type="Pfam" id="PF00583">
    <property type="entry name" value="Acetyltransf_1"/>
    <property type="match status" value="1"/>
</dbReference>
<accession>A0A0C1DB75</accession>
<organism evidence="4 5">
    <name type="scientific">Pedobacter kyungheensis</name>
    <dbReference type="NCBI Taxonomy" id="1069985"/>
    <lineage>
        <taxon>Bacteria</taxon>
        <taxon>Pseudomonadati</taxon>
        <taxon>Bacteroidota</taxon>
        <taxon>Sphingobacteriia</taxon>
        <taxon>Sphingobacteriales</taxon>
        <taxon>Sphingobacteriaceae</taxon>
        <taxon>Pedobacter</taxon>
    </lineage>
</organism>
<proteinExistence type="predicted"/>
<feature type="domain" description="N-acetyltransferase" evidence="3">
    <location>
        <begin position="1"/>
        <end position="158"/>
    </location>
</feature>
<dbReference type="PANTHER" id="PTHR43072:SF23">
    <property type="entry name" value="UPF0039 PROTEIN C11D3.02C"/>
    <property type="match status" value="1"/>
</dbReference>
<dbReference type="PROSITE" id="PS51186">
    <property type="entry name" value="GNAT"/>
    <property type="match status" value="1"/>
</dbReference>
<keyword evidence="2" id="KW-0012">Acyltransferase</keyword>
<reference evidence="4 5" key="1">
    <citation type="submission" date="2014-10" db="EMBL/GenBank/DDBJ databases">
        <title>Pedobacter Kyungheensis.</title>
        <authorList>
            <person name="Anderson B.M."/>
            <person name="Newman J.D."/>
        </authorList>
    </citation>
    <scope>NUCLEOTIDE SEQUENCE [LARGE SCALE GENOMIC DNA]</scope>
    <source>
        <strain evidence="4 5">KACC 16221</strain>
    </source>
</reference>
<dbReference type="CDD" id="cd04301">
    <property type="entry name" value="NAT_SF"/>
    <property type="match status" value="1"/>
</dbReference>
<protein>
    <submittedName>
        <fullName evidence="4">Phosphinothricin acetyltransferase</fullName>
    </submittedName>
</protein>